<dbReference type="GO" id="GO:0005773">
    <property type="term" value="C:vacuole"/>
    <property type="evidence" value="ECO:0007669"/>
    <property type="project" value="UniProtKB-SubCell"/>
</dbReference>
<feature type="chain" id="PRO_5041703030" description="Strictosidine synthase conserved region domain-containing protein" evidence="5">
    <location>
        <begin position="19"/>
        <end position="330"/>
    </location>
</feature>
<dbReference type="AlphaFoldDB" id="A0AA88DMG5"/>
<comment type="caution">
    <text evidence="7">The sequence shown here is derived from an EMBL/GenBank/DDBJ whole genome shotgun (WGS) entry which is preliminary data.</text>
</comment>
<feature type="signal peptide" evidence="5">
    <location>
        <begin position="1"/>
        <end position="18"/>
    </location>
</feature>
<dbReference type="Gene3D" id="2.120.10.30">
    <property type="entry name" value="TolB, C-terminal domain"/>
    <property type="match status" value="1"/>
</dbReference>
<accession>A0AA88DMG5</accession>
<dbReference type="PANTHER" id="PTHR10426:SF136">
    <property type="entry name" value="PROTEIN STRICTOSIDINE SYNTHASE-LIKE 9-LIKE"/>
    <property type="match status" value="1"/>
</dbReference>
<dbReference type="Pfam" id="PF20067">
    <property type="entry name" value="SSL_N"/>
    <property type="match status" value="1"/>
</dbReference>
<comment type="subcellular location">
    <subcellularLocation>
        <location evidence="1">Vacuole</location>
    </subcellularLocation>
</comment>
<evidence type="ECO:0000259" key="6">
    <source>
        <dbReference type="Pfam" id="PF03088"/>
    </source>
</evidence>
<name>A0AA88DMG5_FICCA</name>
<dbReference type="GO" id="GO:0012505">
    <property type="term" value="C:endomembrane system"/>
    <property type="evidence" value="ECO:0007669"/>
    <property type="project" value="TreeGrafter"/>
</dbReference>
<gene>
    <name evidence="7" type="ORF">TIFTF001_027077</name>
</gene>
<protein>
    <recommendedName>
        <fullName evidence="6">Strictosidine synthase conserved region domain-containing protein</fullName>
    </recommendedName>
</protein>
<evidence type="ECO:0000313" key="8">
    <source>
        <dbReference type="Proteomes" id="UP001187192"/>
    </source>
</evidence>
<dbReference type="GO" id="GO:0016787">
    <property type="term" value="F:hydrolase activity"/>
    <property type="evidence" value="ECO:0007669"/>
    <property type="project" value="TreeGrafter"/>
</dbReference>
<dbReference type="InterPro" id="IPR011042">
    <property type="entry name" value="6-blade_b-propeller_TolB-like"/>
</dbReference>
<evidence type="ECO:0000256" key="4">
    <source>
        <dbReference type="ARBA" id="ARBA00023180"/>
    </source>
</evidence>
<evidence type="ECO:0000256" key="5">
    <source>
        <dbReference type="SAM" id="SignalP"/>
    </source>
</evidence>
<evidence type="ECO:0000256" key="1">
    <source>
        <dbReference type="ARBA" id="ARBA00004116"/>
    </source>
</evidence>
<keyword evidence="3" id="KW-0926">Vacuole</keyword>
<evidence type="ECO:0000256" key="3">
    <source>
        <dbReference type="ARBA" id="ARBA00022554"/>
    </source>
</evidence>
<keyword evidence="8" id="KW-1185">Reference proteome</keyword>
<evidence type="ECO:0000313" key="7">
    <source>
        <dbReference type="EMBL" id="GMN57983.1"/>
    </source>
</evidence>
<dbReference type="InterPro" id="IPR018119">
    <property type="entry name" value="Strictosidine_synth_cons-reg"/>
</dbReference>
<keyword evidence="5" id="KW-0732">Signal</keyword>
<sequence length="330" mass="35850">MLLFIILLSVPSNHIVLSQSLSTFQKLNLPSTSVGPESITFDSIGRGPYTGISDGRIVRYDKHNSRFVNFAYTSQNRTSILLIDCRSFSIIAAAAAAAAVVVVDVDVVRKNKLFIADALLGLFVVRGTKGGLASKLATSAEGVPFKFLNGLTVDQRNGDVYFTDFSSVFLLSQINEAIAANDSTGRLLKFNYRNQSVTVLLSGLSGANGVAISQDCSYLLVAEFIANRTRRYWLSGRRASTSEVVATFQGRPDNIRRTPLGDFWVAVNIPRPGVANSLEPTAIRIDGAGNNLQTFPLDKYYKGTTISEFLQRGVQYYAGSVDANFVGVFS</sequence>
<reference evidence="7" key="1">
    <citation type="submission" date="2023-07" db="EMBL/GenBank/DDBJ databases">
        <title>draft genome sequence of fig (Ficus carica).</title>
        <authorList>
            <person name="Takahashi T."/>
            <person name="Nishimura K."/>
        </authorList>
    </citation>
    <scope>NUCLEOTIDE SEQUENCE</scope>
</reference>
<keyword evidence="4" id="KW-0325">Glycoprotein</keyword>
<organism evidence="7 8">
    <name type="scientific">Ficus carica</name>
    <name type="common">Common fig</name>
    <dbReference type="NCBI Taxonomy" id="3494"/>
    <lineage>
        <taxon>Eukaryota</taxon>
        <taxon>Viridiplantae</taxon>
        <taxon>Streptophyta</taxon>
        <taxon>Embryophyta</taxon>
        <taxon>Tracheophyta</taxon>
        <taxon>Spermatophyta</taxon>
        <taxon>Magnoliopsida</taxon>
        <taxon>eudicotyledons</taxon>
        <taxon>Gunneridae</taxon>
        <taxon>Pentapetalae</taxon>
        <taxon>rosids</taxon>
        <taxon>fabids</taxon>
        <taxon>Rosales</taxon>
        <taxon>Moraceae</taxon>
        <taxon>Ficeae</taxon>
        <taxon>Ficus</taxon>
    </lineage>
</organism>
<dbReference type="SUPFAM" id="SSF63829">
    <property type="entry name" value="Calcium-dependent phosphotriesterase"/>
    <property type="match status" value="1"/>
</dbReference>
<evidence type="ECO:0000256" key="2">
    <source>
        <dbReference type="ARBA" id="ARBA00009191"/>
    </source>
</evidence>
<dbReference type="PANTHER" id="PTHR10426">
    <property type="entry name" value="STRICTOSIDINE SYNTHASE-RELATED"/>
    <property type="match status" value="1"/>
</dbReference>
<feature type="domain" description="Strictosidine synthase conserved region" evidence="6">
    <location>
        <begin position="149"/>
        <end position="236"/>
    </location>
</feature>
<dbReference type="EMBL" id="BTGU01000074">
    <property type="protein sequence ID" value="GMN57983.1"/>
    <property type="molecule type" value="Genomic_DNA"/>
</dbReference>
<dbReference type="Proteomes" id="UP001187192">
    <property type="component" value="Unassembled WGS sequence"/>
</dbReference>
<dbReference type="Pfam" id="PF03088">
    <property type="entry name" value="Str_synth"/>
    <property type="match status" value="1"/>
</dbReference>
<proteinExistence type="inferred from homology"/>
<comment type="similarity">
    <text evidence="2">Belongs to the strictosidine synthase family.</text>
</comment>